<comment type="caution">
    <text evidence="2">The sequence shown here is derived from an EMBL/GenBank/DDBJ whole genome shotgun (WGS) entry which is preliminary data.</text>
</comment>
<reference evidence="3" key="1">
    <citation type="submission" date="2016-06" db="EMBL/GenBank/DDBJ databases">
        <title>Parallel loss of symbiosis genes in relatives of nitrogen-fixing non-legume Parasponia.</title>
        <authorList>
            <person name="Van Velzen R."/>
            <person name="Holmer R."/>
            <person name="Bu F."/>
            <person name="Rutten L."/>
            <person name="Van Zeijl A."/>
            <person name="Liu W."/>
            <person name="Santuari L."/>
            <person name="Cao Q."/>
            <person name="Sharma T."/>
            <person name="Shen D."/>
            <person name="Roswanjaya Y."/>
            <person name="Wardhani T."/>
            <person name="Kalhor M.S."/>
            <person name="Jansen J."/>
            <person name="Van den Hoogen J."/>
            <person name="Gungor B."/>
            <person name="Hartog M."/>
            <person name="Hontelez J."/>
            <person name="Verver J."/>
            <person name="Yang W.-C."/>
            <person name="Schijlen E."/>
            <person name="Repin R."/>
            <person name="Schilthuizen M."/>
            <person name="Schranz E."/>
            <person name="Heidstra R."/>
            <person name="Miyata K."/>
            <person name="Fedorova E."/>
            <person name="Kohlen W."/>
            <person name="Bisseling T."/>
            <person name="Smit S."/>
            <person name="Geurts R."/>
        </authorList>
    </citation>
    <scope>NUCLEOTIDE SEQUENCE [LARGE SCALE GENOMIC DNA]</scope>
    <source>
        <strain evidence="3">cv. RG33-2</strain>
    </source>
</reference>
<accession>A0A2P5BN21</accession>
<evidence type="ECO:0000313" key="2">
    <source>
        <dbReference type="EMBL" id="PON50202.1"/>
    </source>
</evidence>
<dbReference type="AlphaFoldDB" id="A0A2P5BN21"/>
<dbReference type="InParanoid" id="A0A2P5BN21"/>
<dbReference type="Proteomes" id="UP000237000">
    <property type="component" value="Unassembled WGS sequence"/>
</dbReference>
<protein>
    <submittedName>
        <fullName evidence="2">Uncharacterized protein</fullName>
    </submittedName>
</protein>
<sequence length="214" mass="24183">MAPLRPPTCPSPPPSPPPPPPSPSPSSPRRRRRFVPRCTRGPSAAPLEDSSRSPPPTPSSTRPASRTPPRPYCRTDSIRRRSPPPPVPTESPPESDDPPPLSSSRPRFFSRFCPWCGCSGSSENAAERSDWTEYEDCRICDPGDYCLHSNGLPSTPSAAAQMVELESEFWSKRRRFITFSCNEILFLKKKKKENPERWVSGLWKRRSEFYIDME</sequence>
<gene>
    <name evidence="2" type="ORF">TorRG33x02_315270</name>
</gene>
<keyword evidence="3" id="KW-1185">Reference proteome</keyword>
<proteinExistence type="predicted"/>
<dbReference type="EMBL" id="JXTC01000489">
    <property type="protein sequence ID" value="PON50202.1"/>
    <property type="molecule type" value="Genomic_DNA"/>
</dbReference>
<evidence type="ECO:0000313" key="3">
    <source>
        <dbReference type="Proteomes" id="UP000237000"/>
    </source>
</evidence>
<organism evidence="2 3">
    <name type="scientific">Trema orientale</name>
    <name type="common">Charcoal tree</name>
    <name type="synonym">Celtis orientalis</name>
    <dbReference type="NCBI Taxonomy" id="63057"/>
    <lineage>
        <taxon>Eukaryota</taxon>
        <taxon>Viridiplantae</taxon>
        <taxon>Streptophyta</taxon>
        <taxon>Embryophyta</taxon>
        <taxon>Tracheophyta</taxon>
        <taxon>Spermatophyta</taxon>
        <taxon>Magnoliopsida</taxon>
        <taxon>eudicotyledons</taxon>
        <taxon>Gunneridae</taxon>
        <taxon>Pentapetalae</taxon>
        <taxon>rosids</taxon>
        <taxon>fabids</taxon>
        <taxon>Rosales</taxon>
        <taxon>Cannabaceae</taxon>
        <taxon>Trema</taxon>
    </lineage>
</organism>
<name>A0A2P5BN21_TREOI</name>
<evidence type="ECO:0000256" key="1">
    <source>
        <dbReference type="SAM" id="MobiDB-lite"/>
    </source>
</evidence>
<feature type="compositionally biased region" description="Pro residues" evidence="1">
    <location>
        <begin position="1"/>
        <end position="26"/>
    </location>
</feature>
<feature type="region of interest" description="Disordered" evidence="1">
    <location>
        <begin position="1"/>
        <end position="103"/>
    </location>
</feature>